<accession>A0A2W5TML7</accession>
<name>A0A2W5TML7_ACIJO</name>
<reference evidence="1 2" key="1">
    <citation type="submission" date="2017-11" db="EMBL/GenBank/DDBJ databases">
        <title>Infants hospitalized years apart are colonized by the same room-sourced microbial strains.</title>
        <authorList>
            <person name="Brooks B."/>
            <person name="Olm M.R."/>
            <person name="Firek B.A."/>
            <person name="Baker R."/>
            <person name="Thomas B.C."/>
            <person name="Morowitz M.J."/>
            <person name="Banfield J.F."/>
        </authorList>
    </citation>
    <scope>NUCLEOTIDE SEQUENCE [LARGE SCALE GENOMIC DNA]</scope>
    <source>
        <strain evidence="1">S2_003_000_R3_20</strain>
    </source>
</reference>
<sequence>MVGSGHLLRFIKHQILKTLQPRISPLAHDQTQSPLPPAQFLNVAFLMQQHRNPSPYGLKGLEAILWLLSDAI</sequence>
<dbReference type="EMBL" id="QFQJ01000020">
    <property type="protein sequence ID" value="PZQ92343.1"/>
    <property type="molecule type" value="Genomic_DNA"/>
</dbReference>
<gene>
    <name evidence="1" type="ORF">DI542_05650</name>
</gene>
<evidence type="ECO:0000313" key="2">
    <source>
        <dbReference type="Proteomes" id="UP000249282"/>
    </source>
</evidence>
<organism evidence="1 2">
    <name type="scientific">Acinetobacter johnsonii</name>
    <dbReference type="NCBI Taxonomy" id="40214"/>
    <lineage>
        <taxon>Bacteria</taxon>
        <taxon>Pseudomonadati</taxon>
        <taxon>Pseudomonadota</taxon>
        <taxon>Gammaproteobacteria</taxon>
        <taxon>Moraxellales</taxon>
        <taxon>Moraxellaceae</taxon>
        <taxon>Acinetobacter</taxon>
    </lineage>
</organism>
<protein>
    <submittedName>
        <fullName evidence="1">Uncharacterized protein</fullName>
    </submittedName>
</protein>
<proteinExistence type="predicted"/>
<evidence type="ECO:0000313" key="1">
    <source>
        <dbReference type="EMBL" id="PZQ92343.1"/>
    </source>
</evidence>
<dbReference type="Proteomes" id="UP000249282">
    <property type="component" value="Unassembled WGS sequence"/>
</dbReference>
<dbReference type="AlphaFoldDB" id="A0A2W5TML7"/>
<comment type="caution">
    <text evidence="1">The sequence shown here is derived from an EMBL/GenBank/DDBJ whole genome shotgun (WGS) entry which is preliminary data.</text>
</comment>